<evidence type="ECO:0000313" key="2">
    <source>
        <dbReference type="Proteomes" id="UP001500279"/>
    </source>
</evidence>
<dbReference type="RefSeq" id="WP_141286832.1">
    <property type="nucleotide sequence ID" value="NZ_BAAAEW010000006.1"/>
</dbReference>
<gene>
    <name evidence="1" type="ORF">GCM10009107_13520</name>
</gene>
<dbReference type="Gene3D" id="1.20.58.320">
    <property type="entry name" value="TPR-like"/>
    <property type="match status" value="1"/>
</dbReference>
<comment type="caution">
    <text evidence="1">The sequence shown here is derived from an EMBL/GenBank/DDBJ whole genome shotgun (WGS) entry which is preliminary data.</text>
</comment>
<accession>A0ABP3V4H1</accession>
<protein>
    <submittedName>
        <fullName evidence="1">DUF924 family protein</fullName>
    </submittedName>
</protein>
<dbReference type="InterPro" id="IPR011990">
    <property type="entry name" value="TPR-like_helical_dom_sf"/>
</dbReference>
<organism evidence="1 2">
    <name type="scientific">Ideonella azotifigens</name>
    <dbReference type="NCBI Taxonomy" id="513160"/>
    <lineage>
        <taxon>Bacteria</taxon>
        <taxon>Pseudomonadati</taxon>
        <taxon>Pseudomonadota</taxon>
        <taxon>Betaproteobacteria</taxon>
        <taxon>Burkholderiales</taxon>
        <taxon>Sphaerotilaceae</taxon>
        <taxon>Ideonella</taxon>
    </lineage>
</organism>
<dbReference type="SUPFAM" id="SSF48452">
    <property type="entry name" value="TPR-like"/>
    <property type="match status" value="1"/>
</dbReference>
<reference evidence="2" key="1">
    <citation type="journal article" date="2019" name="Int. J. Syst. Evol. Microbiol.">
        <title>The Global Catalogue of Microorganisms (GCM) 10K type strain sequencing project: providing services to taxonomists for standard genome sequencing and annotation.</title>
        <authorList>
            <consortium name="The Broad Institute Genomics Platform"/>
            <consortium name="The Broad Institute Genome Sequencing Center for Infectious Disease"/>
            <person name="Wu L."/>
            <person name="Ma J."/>
        </authorList>
    </citation>
    <scope>NUCLEOTIDE SEQUENCE [LARGE SCALE GENOMIC DNA]</scope>
    <source>
        <strain evidence="2">JCM 15503</strain>
    </source>
</reference>
<dbReference type="Proteomes" id="UP001500279">
    <property type="component" value="Unassembled WGS sequence"/>
</dbReference>
<name>A0ABP3V4H1_9BURK</name>
<dbReference type="InterPro" id="IPR010323">
    <property type="entry name" value="DUF924"/>
</dbReference>
<dbReference type="Gene3D" id="1.25.40.10">
    <property type="entry name" value="Tetratricopeptide repeat domain"/>
    <property type="match status" value="1"/>
</dbReference>
<dbReference type="EMBL" id="BAAAEW010000006">
    <property type="protein sequence ID" value="GAA0746248.1"/>
    <property type="molecule type" value="Genomic_DNA"/>
</dbReference>
<keyword evidence="2" id="KW-1185">Reference proteome</keyword>
<sequence>MTSAIIDTPPALPQTHRPSEVVGFWQAAGRKRWFSKSTSFDAEFKQRFLPAHEAALRGYLIGWSLTAEGALALVLLLDQFPRNAFRDTPRAYETDALARETADQAIAKGFDRQVEELLRPFFYMPFMHSEHLADQQRCVALCAGVDASTQRAAVKHRVIIARFGRFPHRNAVLGRVSTPEEITFLADGGFKG</sequence>
<evidence type="ECO:0000313" key="1">
    <source>
        <dbReference type="EMBL" id="GAA0746248.1"/>
    </source>
</evidence>
<proteinExistence type="predicted"/>
<dbReference type="Pfam" id="PF06041">
    <property type="entry name" value="DUF924"/>
    <property type="match status" value="1"/>
</dbReference>